<protein>
    <recommendedName>
        <fullName evidence="2">Glycoside hydrolase</fullName>
    </recommendedName>
</protein>
<proteinExistence type="predicted"/>
<dbReference type="PANTHER" id="PTHR36848">
    <property type="entry name" value="DNA-BINDING PROTEIN (PUTATIVE SECRETED PROTEIN)-RELATED"/>
    <property type="match status" value="1"/>
</dbReference>
<sequence>MKTMLEKIYDNAKPYIRWWWFSGKIDPRVIEYQLNWCKKNNFGGVELAWVYPLPDSEPGPEWLSEELGRIVAYTKEYATKIGLGCDFTFGTAWPFGGSFIDEKDASRNFYGLSAQRLEKSWEIPHSKPGYILNHLDHNALERYGEKVGKFLEPALMISPSALFCDSWEVDTELLWTEGFEKLFMDEFGYDIRLYIRDLNKRQSVRYDYRKLIARLIINEFYKPFTEICHKLGGISRVQCHGAPTDLIAAYACADVPESESLLFDPHFSQIPASAGALSNKPIISAETFTCIYGWQPYPGPGPYQEKEQIADLKLLADAMFANGINFIVWHGMPYNPPGGKNRFYATVHIGPDCNFAYELSEFNQYLEKVSALMRLGKPYADAGVYLPLEDTWIQNELPEELQRPSARYHWELQYVRFPEEMKGFRPIWITNHFLNNAEYKDGILYIGDARLDFLYVDVGWLDIDALRNLIKLGEQGCPICIKRKPSQPGFNKDRNYDDLIRVLFSKGCVSGVLNKTAKRPPLLEGHFIPEFWCRKIDDDLIIFFSHPMTKSISYPMRYGQSFCETPMDIKIAINYAHKRKEINLHFKPYESIILKIDKLGNYRFEEIDFIPPTPLILEIDEQRRSYGIDGFKGTGGSEEV</sequence>
<gene>
    <name evidence="1" type="ORF">ENX68_05755</name>
</gene>
<evidence type="ECO:0008006" key="2">
    <source>
        <dbReference type="Google" id="ProtNLM"/>
    </source>
</evidence>
<accession>A0A7V3RHU7</accession>
<dbReference type="PANTHER" id="PTHR36848:SF2">
    <property type="entry name" value="SECRETED PROTEIN"/>
    <property type="match status" value="1"/>
</dbReference>
<dbReference type="Pfam" id="PF17132">
    <property type="entry name" value="Glyco_hydro_106"/>
    <property type="match status" value="1"/>
</dbReference>
<dbReference type="InterPro" id="IPR053161">
    <property type="entry name" value="Ulvan_degrading_GH"/>
</dbReference>
<evidence type="ECO:0000313" key="1">
    <source>
        <dbReference type="EMBL" id="HGE78487.1"/>
    </source>
</evidence>
<dbReference type="AlphaFoldDB" id="A0A7V3RHU7"/>
<organism evidence="1">
    <name type="scientific">candidate division WOR-3 bacterium</name>
    <dbReference type="NCBI Taxonomy" id="2052148"/>
    <lineage>
        <taxon>Bacteria</taxon>
        <taxon>Bacteria division WOR-3</taxon>
    </lineage>
</organism>
<comment type="caution">
    <text evidence="1">The sequence shown here is derived from an EMBL/GenBank/DDBJ whole genome shotgun (WGS) entry which is preliminary data.</text>
</comment>
<reference evidence="1" key="1">
    <citation type="journal article" date="2020" name="mSystems">
        <title>Genome- and Community-Level Interaction Insights into Carbon Utilization and Element Cycling Functions of Hydrothermarchaeota in Hydrothermal Sediment.</title>
        <authorList>
            <person name="Zhou Z."/>
            <person name="Liu Y."/>
            <person name="Xu W."/>
            <person name="Pan J."/>
            <person name="Luo Z.H."/>
            <person name="Li M."/>
        </authorList>
    </citation>
    <scope>NUCLEOTIDE SEQUENCE [LARGE SCALE GENOMIC DNA]</scope>
    <source>
        <strain evidence="1">SpSt-961</strain>
    </source>
</reference>
<dbReference type="EMBL" id="DTOZ01000148">
    <property type="protein sequence ID" value="HGE78487.1"/>
    <property type="molecule type" value="Genomic_DNA"/>
</dbReference>
<name>A0A7V3RHU7_UNCW3</name>